<dbReference type="Gene3D" id="1.20.1270.180">
    <property type="match status" value="1"/>
</dbReference>
<feature type="domain" description="Lysozyme inhibitor LprI-like N-terminal" evidence="2">
    <location>
        <begin position="25"/>
        <end position="102"/>
    </location>
</feature>
<evidence type="ECO:0000256" key="1">
    <source>
        <dbReference type="SAM" id="SignalP"/>
    </source>
</evidence>
<comment type="caution">
    <text evidence="3">The sequence shown here is derived from an EMBL/GenBank/DDBJ whole genome shotgun (WGS) entry which is preliminary data.</text>
</comment>
<sequence length="120" mass="12891">MRLAFALLSILSTAGIVHASDDPAADYQKADRELNNTFKQIEHRLSDDPGGKSRLVHTQRAWIAFRDAECAFQSSGEDGGSAAPLVIAACRAALTSERAAQLKTYLNCEEGDLACPVPSE</sequence>
<evidence type="ECO:0000313" key="4">
    <source>
        <dbReference type="Proteomes" id="UP001549076"/>
    </source>
</evidence>
<proteinExistence type="predicted"/>
<gene>
    <name evidence="3" type="ORF">ABID37_003455</name>
</gene>
<keyword evidence="1" id="KW-0732">Signal</keyword>
<evidence type="ECO:0000313" key="3">
    <source>
        <dbReference type="EMBL" id="MET3793231.1"/>
    </source>
</evidence>
<keyword evidence="4" id="KW-1185">Reference proteome</keyword>
<reference evidence="3 4" key="1">
    <citation type="submission" date="2024-06" db="EMBL/GenBank/DDBJ databases">
        <title>Genomic Encyclopedia of Type Strains, Phase IV (KMG-IV): sequencing the most valuable type-strain genomes for metagenomic binning, comparative biology and taxonomic classification.</title>
        <authorList>
            <person name="Goeker M."/>
        </authorList>
    </citation>
    <scope>NUCLEOTIDE SEQUENCE [LARGE SCALE GENOMIC DNA]</scope>
    <source>
        <strain evidence="3 4">DSM 27865</strain>
    </source>
</reference>
<dbReference type="PANTHER" id="PTHR39176:SF1">
    <property type="entry name" value="PERIPLASMIC PROTEIN"/>
    <property type="match status" value="1"/>
</dbReference>
<evidence type="ECO:0000259" key="2">
    <source>
        <dbReference type="Pfam" id="PF07007"/>
    </source>
</evidence>
<feature type="chain" id="PRO_5046278112" evidence="1">
    <location>
        <begin position="20"/>
        <end position="120"/>
    </location>
</feature>
<dbReference type="InterPro" id="IPR009739">
    <property type="entry name" value="LprI-like_N"/>
</dbReference>
<dbReference type="RefSeq" id="WP_354196971.1">
    <property type="nucleotide sequence ID" value="NZ_JBEPML010000012.1"/>
</dbReference>
<protein>
    <submittedName>
        <fullName evidence="3">Uncharacterized protein YecT (DUF1311 family)</fullName>
    </submittedName>
</protein>
<name>A0ABV2N2G1_9HYPH</name>
<dbReference type="Pfam" id="PF07007">
    <property type="entry name" value="LprI"/>
    <property type="match status" value="1"/>
</dbReference>
<dbReference type="EMBL" id="JBEPML010000012">
    <property type="protein sequence ID" value="MET3793231.1"/>
    <property type="molecule type" value="Genomic_DNA"/>
</dbReference>
<organism evidence="3 4">
    <name type="scientific">Aquamicrobium terrae</name>
    <dbReference type="NCBI Taxonomy" id="1324945"/>
    <lineage>
        <taxon>Bacteria</taxon>
        <taxon>Pseudomonadati</taxon>
        <taxon>Pseudomonadota</taxon>
        <taxon>Alphaproteobacteria</taxon>
        <taxon>Hyphomicrobiales</taxon>
        <taxon>Phyllobacteriaceae</taxon>
        <taxon>Aquamicrobium</taxon>
    </lineage>
</organism>
<dbReference type="Proteomes" id="UP001549076">
    <property type="component" value="Unassembled WGS sequence"/>
</dbReference>
<dbReference type="PANTHER" id="PTHR39176">
    <property type="entry name" value="PERIPLASMIC PROTEIN-RELATED"/>
    <property type="match status" value="1"/>
</dbReference>
<feature type="signal peptide" evidence="1">
    <location>
        <begin position="1"/>
        <end position="19"/>
    </location>
</feature>
<accession>A0ABV2N2G1</accession>